<protein>
    <recommendedName>
        <fullName evidence="3">HMG box domain-containing protein</fullName>
    </recommendedName>
</protein>
<dbReference type="Gene3D" id="1.10.30.10">
    <property type="entry name" value="High mobility group box domain"/>
    <property type="match status" value="1"/>
</dbReference>
<keyword evidence="5" id="KW-1185">Reference proteome</keyword>
<feature type="DNA-binding region" description="HMG box" evidence="2">
    <location>
        <begin position="245"/>
        <end position="314"/>
    </location>
</feature>
<feature type="domain" description="HMG box" evidence="3">
    <location>
        <begin position="245"/>
        <end position="314"/>
    </location>
</feature>
<keyword evidence="1 2" id="KW-0238">DNA-binding</keyword>
<evidence type="ECO:0000259" key="3">
    <source>
        <dbReference type="PROSITE" id="PS50118"/>
    </source>
</evidence>
<evidence type="ECO:0000313" key="4">
    <source>
        <dbReference type="EMBL" id="TEB30951.1"/>
    </source>
</evidence>
<keyword evidence="2" id="KW-0539">Nucleus</keyword>
<dbReference type="GO" id="GO:0003677">
    <property type="term" value="F:DNA binding"/>
    <property type="evidence" value="ECO:0007669"/>
    <property type="project" value="UniProtKB-UniRule"/>
</dbReference>
<dbReference type="SUPFAM" id="SSF47095">
    <property type="entry name" value="HMG-box"/>
    <property type="match status" value="2"/>
</dbReference>
<dbReference type="EMBL" id="QPFP01000021">
    <property type="protein sequence ID" value="TEB30951.1"/>
    <property type="molecule type" value="Genomic_DNA"/>
</dbReference>
<accession>A0A4Y7TAD5</accession>
<reference evidence="4 5" key="1">
    <citation type="journal article" date="2019" name="Nat. Ecol. Evol.">
        <title>Megaphylogeny resolves global patterns of mushroom evolution.</title>
        <authorList>
            <person name="Varga T."/>
            <person name="Krizsan K."/>
            <person name="Foldi C."/>
            <person name="Dima B."/>
            <person name="Sanchez-Garcia M."/>
            <person name="Sanchez-Ramirez S."/>
            <person name="Szollosi G.J."/>
            <person name="Szarkandi J.G."/>
            <person name="Papp V."/>
            <person name="Albert L."/>
            <person name="Andreopoulos W."/>
            <person name="Angelini C."/>
            <person name="Antonin V."/>
            <person name="Barry K.W."/>
            <person name="Bougher N.L."/>
            <person name="Buchanan P."/>
            <person name="Buyck B."/>
            <person name="Bense V."/>
            <person name="Catcheside P."/>
            <person name="Chovatia M."/>
            <person name="Cooper J."/>
            <person name="Damon W."/>
            <person name="Desjardin D."/>
            <person name="Finy P."/>
            <person name="Geml J."/>
            <person name="Haridas S."/>
            <person name="Hughes K."/>
            <person name="Justo A."/>
            <person name="Karasinski D."/>
            <person name="Kautmanova I."/>
            <person name="Kiss B."/>
            <person name="Kocsube S."/>
            <person name="Kotiranta H."/>
            <person name="LaButti K.M."/>
            <person name="Lechner B.E."/>
            <person name="Liimatainen K."/>
            <person name="Lipzen A."/>
            <person name="Lukacs Z."/>
            <person name="Mihaltcheva S."/>
            <person name="Morgado L.N."/>
            <person name="Niskanen T."/>
            <person name="Noordeloos M.E."/>
            <person name="Ohm R.A."/>
            <person name="Ortiz-Santana B."/>
            <person name="Ovrebo C."/>
            <person name="Racz N."/>
            <person name="Riley R."/>
            <person name="Savchenko A."/>
            <person name="Shiryaev A."/>
            <person name="Soop K."/>
            <person name="Spirin V."/>
            <person name="Szebenyi C."/>
            <person name="Tomsovsky M."/>
            <person name="Tulloss R.E."/>
            <person name="Uehling J."/>
            <person name="Grigoriev I.V."/>
            <person name="Vagvolgyi C."/>
            <person name="Papp T."/>
            <person name="Martin F.M."/>
            <person name="Miettinen O."/>
            <person name="Hibbett D.S."/>
            <person name="Nagy L.G."/>
        </authorList>
    </citation>
    <scope>NUCLEOTIDE SEQUENCE [LARGE SCALE GENOMIC DNA]</scope>
    <source>
        <strain evidence="4 5">FP101781</strain>
    </source>
</reference>
<organism evidence="4 5">
    <name type="scientific">Coprinellus micaceus</name>
    <name type="common">Glistening ink-cap mushroom</name>
    <name type="synonym">Coprinus micaceus</name>
    <dbReference type="NCBI Taxonomy" id="71717"/>
    <lineage>
        <taxon>Eukaryota</taxon>
        <taxon>Fungi</taxon>
        <taxon>Dikarya</taxon>
        <taxon>Basidiomycota</taxon>
        <taxon>Agaricomycotina</taxon>
        <taxon>Agaricomycetes</taxon>
        <taxon>Agaricomycetidae</taxon>
        <taxon>Agaricales</taxon>
        <taxon>Agaricineae</taxon>
        <taxon>Psathyrellaceae</taxon>
        <taxon>Coprinellus</taxon>
    </lineage>
</organism>
<gene>
    <name evidence="4" type="ORF">FA13DRAFT_1710189</name>
</gene>
<evidence type="ECO:0000256" key="2">
    <source>
        <dbReference type="PROSITE-ProRule" id="PRU00267"/>
    </source>
</evidence>
<name>A0A4Y7TAD5_COPMI</name>
<proteinExistence type="predicted"/>
<dbReference type="InterPro" id="IPR009071">
    <property type="entry name" value="HMG_box_dom"/>
</dbReference>
<dbReference type="OrthoDB" id="1919336at2759"/>
<evidence type="ECO:0000313" key="5">
    <source>
        <dbReference type="Proteomes" id="UP000298030"/>
    </source>
</evidence>
<comment type="caution">
    <text evidence="4">The sequence shown here is derived from an EMBL/GenBank/DDBJ whole genome shotgun (WGS) entry which is preliminary data.</text>
</comment>
<evidence type="ECO:0000256" key="1">
    <source>
        <dbReference type="ARBA" id="ARBA00023125"/>
    </source>
</evidence>
<sequence>MLSISKGTTSCARLMQSFTRFGFGVSRGYAKVPATAKEKKPRIDKSEAPPKRPMGSYARFILEHKHLVKSDENAFQALSSKWGEMSAVEKKVRYFMLFTPVGYLPFYEPSGVLQEGWIGQVLVGTRPVARDTRSIGLLGLIAGWHLVVPERTDTGFMRAGGPARSLVILLSPFPLFSPLTLGHRSTEGKRFPGKMPPCFKYDPTPQQWEQYYEELGQWKETADPEVVKAVNQLRKKKGLKPIRTTKVFANSYAIFLKEHYTAAKAQGGEFEGIGSMSKGVAEKWRTMSDEEKRVYKVKADEAKKEWQRTHGKAEGQV</sequence>
<dbReference type="InterPro" id="IPR050342">
    <property type="entry name" value="HMGB"/>
</dbReference>
<dbReference type="AlphaFoldDB" id="A0A4Y7TAD5"/>
<dbReference type="PANTHER" id="PTHR48112">
    <property type="entry name" value="HIGH MOBILITY GROUP PROTEIN DSP1"/>
    <property type="match status" value="1"/>
</dbReference>
<dbReference type="GO" id="GO:0005634">
    <property type="term" value="C:nucleus"/>
    <property type="evidence" value="ECO:0007669"/>
    <property type="project" value="UniProtKB-UniRule"/>
</dbReference>
<dbReference type="Proteomes" id="UP000298030">
    <property type="component" value="Unassembled WGS sequence"/>
</dbReference>
<dbReference type="SMART" id="SM00398">
    <property type="entry name" value="HMG"/>
    <property type="match status" value="2"/>
</dbReference>
<dbReference type="Pfam" id="PF09011">
    <property type="entry name" value="HMG_box_2"/>
    <property type="match status" value="1"/>
</dbReference>
<dbReference type="InterPro" id="IPR036910">
    <property type="entry name" value="HMG_box_dom_sf"/>
</dbReference>
<dbReference type="PROSITE" id="PS50118">
    <property type="entry name" value="HMG_BOX_2"/>
    <property type="match status" value="1"/>
</dbReference>